<dbReference type="Proteomes" id="UP001373714">
    <property type="component" value="Unassembled WGS sequence"/>
</dbReference>
<name>A0AAV9UK79_9PEZI</name>
<gene>
    <name evidence="1" type="ORF">TWF730_001580</name>
</gene>
<sequence>MLLNPNNDDLIMTSLLIPFEIAYRRCRRRFPKANTLSGISDSRCFEKSGVWFMSKHFCPGMSRRFDIHWNYFGPVIMESGSDMTGLWQDLSGQFSLSLIFWINLPKGIKIIG</sequence>
<protein>
    <submittedName>
        <fullName evidence="1">Uncharacterized protein</fullName>
    </submittedName>
</protein>
<dbReference type="AlphaFoldDB" id="A0AAV9UK79"/>
<reference evidence="1 2" key="1">
    <citation type="submission" date="2019-10" db="EMBL/GenBank/DDBJ databases">
        <authorList>
            <person name="Palmer J.M."/>
        </authorList>
    </citation>
    <scope>NUCLEOTIDE SEQUENCE [LARGE SCALE GENOMIC DNA]</scope>
    <source>
        <strain evidence="1 2">TWF730</strain>
    </source>
</reference>
<accession>A0AAV9UK79</accession>
<evidence type="ECO:0000313" key="1">
    <source>
        <dbReference type="EMBL" id="KAK6342102.1"/>
    </source>
</evidence>
<evidence type="ECO:0000313" key="2">
    <source>
        <dbReference type="Proteomes" id="UP001373714"/>
    </source>
</evidence>
<proteinExistence type="predicted"/>
<keyword evidence="2" id="KW-1185">Reference proteome</keyword>
<dbReference type="EMBL" id="JAVHNS010000010">
    <property type="protein sequence ID" value="KAK6342102.1"/>
    <property type="molecule type" value="Genomic_DNA"/>
</dbReference>
<comment type="caution">
    <text evidence="1">The sequence shown here is derived from an EMBL/GenBank/DDBJ whole genome shotgun (WGS) entry which is preliminary data.</text>
</comment>
<organism evidence="1 2">
    <name type="scientific">Orbilia blumenaviensis</name>
    <dbReference type="NCBI Taxonomy" id="1796055"/>
    <lineage>
        <taxon>Eukaryota</taxon>
        <taxon>Fungi</taxon>
        <taxon>Dikarya</taxon>
        <taxon>Ascomycota</taxon>
        <taxon>Pezizomycotina</taxon>
        <taxon>Orbiliomycetes</taxon>
        <taxon>Orbiliales</taxon>
        <taxon>Orbiliaceae</taxon>
        <taxon>Orbilia</taxon>
    </lineage>
</organism>